<gene>
    <name evidence="1" type="ORF">BRO54_3183</name>
</gene>
<evidence type="ECO:0000313" key="2">
    <source>
        <dbReference type="Proteomes" id="UP000186030"/>
    </source>
</evidence>
<proteinExistence type="predicted"/>
<organism evidence="1 2">
    <name type="scientific">Geobacillus proteiniphilus</name>
    <dbReference type="NCBI Taxonomy" id="860353"/>
    <lineage>
        <taxon>Bacteria</taxon>
        <taxon>Bacillati</taxon>
        <taxon>Bacillota</taxon>
        <taxon>Bacilli</taxon>
        <taxon>Bacillales</taxon>
        <taxon>Anoxybacillaceae</taxon>
        <taxon>Geobacillus</taxon>
    </lineage>
</organism>
<protein>
    <submittedName>
        <fullName evidence="1">Uncharacterized protein</fullName>
    </submittedName>
</protein>
<dbReference type="AlphaFoldDB" id="A0A1Q5SPK8"/>
<evidence type="ECO:0000313" key="1">
    <source>
        <dbReference type="EMBL" id="OKO89938.1"/>
    </source>
</evidence>
<reference evidence="1 2" key="1">
    <citation type="submission" date="2016-11" db="EMBL/GenBank/DDBJ databases">
        <authorList>
            <person name="Kadnikov V."/>
            <person name="Nazina T."/>
        </authorList>
    </citation>
    <scope>NUCLEOTIDE SEQUENCE [LARGE SCALE GENOMIC DNA]</scope>
    <source>
        <strain evidence="1 2">1017</strain>
    </source>
</reference>
<reference evidence="2" key="2">
    <citation type="submission" date="2017-01" db="EMBL/GenBank/DDBJ databases">
        <title>Genome sequencing and annotation of Geobacillus sp. 1017, a Hydrocarbon-Oxidizing Thermophilic Bacterium Isolated from a Heavy Oil Reservoir (China).</title>
        <authorList>
            <person name="Kadnikov V.V."/>
            <person name="Mardanov A.V."/>
            <person name="Poltaraus A.B."/>
            <person name="Sokolova D.S."/>
            <person name="Semenova E.M."/>
            <person name="Ravin N.V."/>
            <person name="Tourova T.P."/>
            <person name="Nazina T.N."/>
        </authorList>
    </citation>
    <scope>NUCLEOTIDE SEQUENCE [LARGE SCALE GENOMIC DNA]</scope>
    <source>
        <strain evidence="2">1017</strain>
    </source>
</reference>
<comment type="caution">
    <text evidence="1">The sequence shown here is derived from an EMBL/GenBank/DDBJ whole genome shotgun (WGS) entry which is preliminary data.</text>
</comment>
<sequence length="64" mass="7636">MRERMLPIFLLIIATAFFGEMKVNPVWKFVSLFARKRRFLFRAYLVSNGASFYSRENNANRTLE</sequence>
<dbReference type="Proteomes" id="UP000186030">
    <property type="component" value="Unassembled WGS sequence"/>
</dbReference>
<accession>A0A1Q5SPK8</accession>
<dbReference type="EMBL" id="MQMG01000051">
    <property type="protein sequence ID" value="OKO89938.1"/>
    <property type="molecule type" value="Genomic_DNA"/>
</dbReference>
<name>A0A1Q5SPK8_9BACL</name>